<dbReference type="AlphaFoldDB" id="A0A1Z4N0M4"/>
<evidence type="ECO:0000313" key="1">
    <source>
        <dbReference type="EMBL" id="BAY99286.1"/>
    </source>
</evidence>
<evidence type="ECO:0000313" key="2">
    <source>
        <dbReference type="Proteomes" id="UP000218785"/>
    </source>
</evidence>
<reference evidence="1 2" key="1">
    <citation type="submission" date="2017-06" db="EMBL/GenBank/DDBJ databases">
        <title>Genome sequencing of cyanobaciteial culture collection at National Institute for Environmental Studies (NIES).</title>
        <authorList>
            <person name="Hirose Y."/>
            <person name="Shimura Y."/>
            <person name="Fujisawa T."/>
            <person name="Nakamura Y."/>
            <person name="Kawachi M."/>
        </authorList>
    </citation>
    <scope>NUCLEOTIDE SEQUENCE [LARGE SCALE GENOMIC DNA]</scope>
    <source>
        <strain evidence="1 2">NIES-37</strain>
    </source>
</reference>
<dbReference type="Proteomes" id="UP000218785">
    <property type="component" value="Chromosome"/>
</dbReference>
<proteinExistence type="predicted"/>
<organism evidence="1 2">
    <name type="scientific">Tolypothrix tenuis PCC 7101</name>
    <dbReference type="NCBI Taxonomy" id="231146"/>
    <lineage>
        <taxon>Bacteria</taxon>
        <taxon>Bacillati</taxon>
        <taxon>Cyanobacteriota</taxon>
        <taxon>Cyanophyceae</taxon>
        <taxon>Nostocales</taxon>
        <taxon>Tolypothrichaceae</taxon>
        <taxon>Tolypothrix</taxon>
    </lineage>
</organism>
<protein>
    <submittedName>
        <fullName evidence="1">Uncharacterized protein</fullName>
    </submittedName>
</protein>
<dbReference type="EMBL" id="AP018248">
    <property type="protein sequence ID" value="BAY99286.1"/>
    <property type="molecule type" value="Genomic_DNA"/>
</dbReference>
<gene>
    <name evidence="1" type="ORF">NIES37_32650</name>
</gene>
<accession>A0A1Z4N0M4</accession>
<name>A0A1Z4N0M4_9CYAN</name>
<dbReference type="KEGG" id="ttq:NIES37_32650"/>
<keyword evidence="2" id="KW-1185">Reference proteome</keyword>
<sequence>MKGFDTQRQWNLAVPDRDHCDKKITGKVRSPFSCKDATRSLLPRRGRPFPDFCKSIYHRCNLAESLAGNFADTKPLSFTPGNWEGRIL</sequence>